<organism evidence="1 2">
    <name type="scientific">Trichonephila inaurata madagascariensis</name>
    <dbReference type="NCBI Taxonomy" id="2747483"/>
    <lineage>
        <taxon>Eukaryota</taxon>
        <taxon>Metazoa</taxon>
        <taxon>Ecdysozoa</taxon>
        <taxon>Arthropoda</taxon>
        <taxon>Chelicerata</taxon>
        <taxon>Arachnida</taxon>
        <taxon>Araneae</taxon>
        <taxon>Araneomorphae</taxon>
        <taxon>Entelegynae</taxon>
        <taxon>Araneoidea</taxon>
        <taxon>Nephilidae</taxon>
        <taxon>Trichonephila</taxon>
        <taxon>Trichonephila inaurata</taxon>
    </lineage>
</organism>
<dbReference type="EMBL" id="BMAV01007531">
    <property type="protein sequence ID" value="GFY50507.1"/>
    <property type="molecule type" value="Genomic_DNA"/>
</dbReference>
<sequence>MCIPLFARGIAKTPAKPCKHQHREAAATFLTKINDTSAKLGPALPSSNSHAMGTFPVSGLFPPILTPHGYGSKTLCFMAKC</sequence>
<accession>A0A8X7C1L2</accession>
<reference evidence="1" key="1">
    <citation type="submission" date="2020-08" db="EMBL/GenBank/DDBJ databases">
        <title>Multicomponent nature underlies the extraordinary mechanical properties of spider dragline silk.</title>
        <authorList>
            <person name="Kono N."/>
            <person name="Nakamura H."/>
            <person name="Mori M."/>
            <person name="Yoshida Y."/>
            <person name="Ohtoshi R."/>
            <person name="Malay A.D."/>
            <person name="Moran D.A.P."/>
            <person name="Tomita M."/>
            <person name="Numata K."/>
            <person name="Arakawa K."/>
        </authorList>
    </citation>
    <scope>NUCLEOTIDE SEQUENCE</scope>
</reference>
<evidence type="ECO:0000313" key="1">
    <source>
        <dbReference type="EMBL" id="GFY50507.1"/>
    </source>
</evidence>
<comment type="caution">
    <text evidence="1">The sequence shown here is derived from an EMBL/GenBank/DDBJ whole genome shotgun (WGS) entry which is preliminary data.</text>
</comment>
<protein>
    <submittedName>
        <fullName evidence="1">Uncharacterized protein</fullName>
    </submittedName>
</protein>
<dbReference type="Proteomes" id="UP000886998">
    <property type="component" value="Unassembled WGS sequence"/>
</dbReference>
<name>A0A8X7C1L2_9ARAC</name>
<proteinExistence type="predicted"/>
<dbReference type="AlphaFoldDB" id="A0A8X7C1L2"/>
<evidence type="ECO:0000313" key="2">
    <source>
        <dbReference type="Proteomes" id="UP000886998"/>
    </source>
</evidence>
<gene>
    <name evidence="1" type="ORF">TNIN_329841</name>
</gene>
<keyword evidence="2" id="KW-1185">Reference proteome</keyword>